<dbReference type="Gene3D" id="3.40.50.10810">
    <property type="entry name" value="Tandem AAA-ATPase domain"/>
    <property type="match status" value="1"/>
</dbReference>
<dbReference type="STRING" id="158787.BSCA_2318"/>
<dbReference type="InterPro" id="IPR038718">
    <property type="entry name" value="SNF2-like_sf"/>
</dbReference>
<accession>A0A087DEJ0</accession>
<dbReference type="SMART" id="SM00490">
    <property type="entry name" value="HELICc"/>
    <property type="match status" value="1"/>
</dbReference>
<keyword evidence="1 7" id="KW-0378">Hydrolase</keyword>
<dbReference type="Pfam" id="PF00271">
    <property type="entry name" value="Helicase_C"/>
    <property type="match status" value="1"/>
</dbReference>
<keyword evidence="2" id="KW-0863">Zinc-finger</keyword>
<keyword evidence="8" id="KW-1185">Reference proteome</keyword>
<dbReference type="EMBL" id="JGZO01000011">
    <property type="protein sequence ID" value="KFI93940.1"/>
    <property type="molecule type" value="Genomic_DNA"/>
</dbReference>
<dbReference type="GeneID" id="85166644"/>
<dbReference type="SMART" id="SM00487">
    <property type="entry name" value="DEXDc"/>
    <property type="match status" value="1"/>
</dbReference>
<proteinExistence type="predicted"/>
<keyword evidence="2" id="KW-0862">Zinc</keyword>
<evidence type="ECO:0000256" key="3">
    <source>
        <dbReference type="SAM" id="MobiDB-lite"/>
    </source>
</evidence>
<feature type="domain" description="SWIM-type" evidence="4">
    <location>
        <begin position="99"/>
        <end position="140"/>
    </location>
</feature>
<dbReference type="eggNOG" id="COG0553">
    <property type="taxonomic scope" value="Bacteria"/>
</dbReference>
<dbReference type="PROSITE" id="PS51192">
    <property type="entry name" value="HELICASE_ATP_BIND_1"/>
    <property type="match status" value="1"/>
</dbReference>
<dbReference type="OrthoDB" id="9760715at2"/>
<dbReference type="InterPro" id="IPR014001">
    <property type="entry name" value="Helicase_ATP-bd"/>
</dbReference>
<feature type="region of interest" description="Disordered" evidence="3">
    <location>
        <begin position="148"/>
        <end position="168"/>
    </location>
</feature>
<dbReference type="SUPFAM" id="SSF52540">
    <property type="entry name" value="P-loop containing nucleoside triphosphate hydrolases"/>
    <property type="match status" value="2"/>
</dbReference>
<comment type="caution">
    <text evidence="7">The sequence shown here is derived from an EMBL/GenBank/DDBJ whole genome shotgun (WGS) entry which is preliminary data.</text>
</comment>
<dbReference type="PROSITE" id="PS51194">
    <property type="entry name" value="HELICASE_CTER"/>
    <property type="match status" value="1"/>
</dbReference>
<dbReference type="EC" id="3.6.4.12" evidence="7"/>
<dbReference type="Pfam" id="PF00176">
    <property type="entry name" value="SNF2-rel_dom"/>
    <property type="match status" value="1"/>
</dbReference>
<dbReference type="GO" id="GO:0005524">
    <property type="term" value="F:ATP binding"/>
    <property type="evidence" value="ECO:0007669"/>
    <property type="project" value="InterPro"/>
</dbReference>
<reference evidence="7 8" key="1">
    <citation type="submission" date="2014-03" db="EMBL/GenBank/DDBJ databases">
        <title>Genomics of Bifidobacteria.</title>
        <authorList>
            <person name="Ventura M."/>
            <person name="Milani C."/>
            <person name="Lugli G.A."/>
        </authorList>
    </citation>
    <scope>NUCLEOTIDE SEQUENCE [LARGE SCALE GENOMIC DNA]</scope>
    <source>
        <strain evidence="7 8">LMG 21589</strain>
    </source>
</reference>
<evidence type="ECO:0000259" key="4">
    <source>
        <dbReference type="PROSITE" id="PS50966"/>
    </source>
</evidence>
<dbReference type="Gene3D" id="3.40.50.300">
    <property type="entry name" value="P-loop containing nucleotide triphosphate hydrolases"/>
    <property type="match status" value="1"/>
</dbReference>
<dbReference type="CDD" id="cd18012">
    <property type="entry name" value="DEXQc_arch_SWI2_SNF2"/>
    <property type="match status" value="1"/>
</dbReference>
<dbReference type="eggNOG" id="COG4715">
    <property type="taxonomic scope" value="Bacteria"/>
</dbReference>
<keyword evidence="7" id="KW-0067">ATP-binding</keyword>
<dbReference type="PANTHER" id="PTHR10799">
    <property type="entry name" value="SNF2/RAD54 HELICASE FAMILY"/>
    <property type="match status" value="1"/>
</dbReference>
<dbReference type="Pfam" id="PF08455">
    <property type="entry name" value="SNF2_assoc"/>
    <property type="match status" value="1"/>
</dbReference>
<feature type="domain" description="Helicase ATP-binding" evidence="5">
    <location>
        <begin position="802"/>
        <end position="1003"/>
    </location>
</feature>
<dbReference type="InterPro" id="IPR027417">
    <property type="entry name" value="P-loop_NTPase"/>
</dbReference>
<keyword evidence="7" id="KW-0347">Helicase</keyword>
<evidence type="ECO:0000259" key="5">
    <source>
        <dbReference type="PROSITE" id="PS51192"/>
    </source>
</evidence>
<evidence type="ECO:0000313" key="7">
    <source>
        <dbReference type="EMBL" id="KFI93940.1"/>
    </source>
</evidence>
<dbReference type="Proteomes" id="UP000029033">
    <property type="component" value="Unassembled WGS sequence"/>
</dbReference>
<organism evidence="7 8">
    <name type="scientific">Bifidobacterium scardovii</name>
    <dbReference type="NCBI Taxonomy" id="158787"/>
    <lineage>
        <taxon>Bacteria</taxon>
        <taxon>Bacillati</taxon>
        <taxon>Actinomycetota</taxon>
        <taxon>Actinomycetes</taxon>
        <taxon>Bifidobacteriales</taxon>
        <taxon>Bifidobacteriaceae</taxon>
        <taxon>Bifidobacterium</taxon>
    </lineage>
</organism>
<dbReference type="InterPro" id="IPR049730">
    <property type="entry name" value="SNF2/RAD54-like_C"/>
</dbReference>
<evidence type="ECO:0000259" key="6">
    <source>
        <dbReference type="PROSITE" id="PS51194"/>
    </source>
</evidence>
<protein>
    <submittedName>
        <fullName evidence="7">Helicase</fullName>
        <ecNumber evidence="7">3.6.4.12</ecNumber>
    </submittedName>
</protein>
<dbReference type="InterPro" id="IPR013663">
    <property type="entry name" value="Helicase_SWF/SNF/SWI_bac"/>
</dbReference>
<evidence type="ECO:0000313" key="8">
    <source>
        <dbReference type="Proteomes" id="UP000029033"/>
    </source>
</evidence>
<feature type="region of interest" description="Disordered" evidence="3">
    <location>
        <begin position="890"/>
        <end position="919"/>
    </location>
</feature>
<keyword evidence="7" id="KW-0547">Nucleotide-binding</keyword>
<keyword evidence="2" id="KW-0479">Metal-binding</keyword>
<dbReference type="RefSeq" id="WP_033519605.1">
    <property type="nucleotide sequence ID" value="NZ_CAUPKV010000013.1"/>
</dbReference>
<dbReference type="GO" id="GO:0003678">
    <property type="term" value="F:DNA helicase activity"/>
    <property type="evidence" value="ECO:0007669"/>
    <property type="project" value="UniProtKB-EC"/>
</dbReference>
<dbReference type="InterPro" id="IPR000330">
    <property type="entry name" value="SNF2_N"/>
</dbReference>
<sequence>MDWHAAVYGSRSGTGGYRDFGGRSGDSCDDDDFGRTYGAYGRTQLVDDDVLKRRSGSAYYRAHDVLSSGRMHDCTYAVTDAGVSLGALVTSADQYADDYRVSVEVDEDAGDIADSSCTCPAYGRFRGVCKHVVALIMDYDERPDDFQRVASGASGAGRAPSRQSARRTSRALAAFMQRREADLRQQEKDRQLGLLKEIGSIADAGGTAGGAAGGMQAVRHMPIGSVTLRPTVECRDTGCFVRLRIQVPSRSIAYVVKDIHALLQAVRHQEFVSYGKKLAFIHTRDAFDPRSRALIGVLDRADAIRSSINDDYADSYLYRRKADAAEMRLSDNEIADLLDVYVGSDATVDYAPSSRYYAQTAPSRVVEGDPALGLAMEPAGGESGDDGEPSGYVISHAQCVERFIVGQRSSYVIVRPMSPAVLEAGRRDRSGAAGAAGAAGSASHGNIVPNDGKAEDAWDMLMRVRSQAAANTAPAVIRRCGAGFAANRELITLLSGDDEHASMFLSAADVDAFARTILPLLDDGGAAPESGGDPSRGGLGIVLPERLRRLVQAPCRIEIYLDRDREGVSCDVQARYGDARFHVFDGIGSDAANGGVRRDAGAERLAVEAVLHYFPRPSSETARIPESDDEAIYRLLTEGLPVFRGIGDVFSTPAFDGLSAMPKPTIRVGLSVRSGLVEISPIADEIDPADVAALLASYRKRRRFHRLRNGSFVDLRTVDATAVDDIANDLGLRANAFESGPVTVPAFEAYYLDHQVGAADKDASFTGYLDDLRVIDPARYRVPGALAGVLRPYQAEGFRWLNAVSDKGFGGILADEMGLGKTVQLLSYLLSRRDEARRVGPSLIVCPASLVYNWAAEAAKFTPELTVAVVAGSKASRRAILDGARRACVDGSGDGSGDGSASPGSETDDGWQGASTASVEDRDPVPDILVTSYDLLRRDIADYEGVTCYCMALDEAQYIKNAATKSAKAVRAVNARHRFALTGTPIENRLSELWSIFDFLMPGILGSYTHFRERFEMPVLSGDEAAQAKLQAFVGPFILRRLKSQVLKDLPDKIENVITVQLEGEQRKLYAALEQQLRATLNKTKDVDFNTGKIQVLAQLMRLRQVCCDPRLLYENAGEAGGSAAARGGAGDGVAAHAGRDAAGRGVGKPGVAKMPSAKLDAIAELVDSCRDAGRKMLIFSQFTSYLDLIAERLRANGVAYDMITGTTPKKRRLELVDRFNADATPVFLISLKAGNTGLNLTGACVVVHADPWWNAAAQDQATDRAHRIGQTQDVNVYQIVAKDTIEERILNLQRTKTDLATRFVDAASSSTGHSIASLTKEDLLSLLG</sequence>
<dbReference type="GO" id="GO:0008270">
    <property type="term" value="F:zinc ion binding"/>
    <property type="evidence" value="ECO:0007669"/>
    <property type="project" value="UniProtKB-KW"/>
</dbReference>
<evidence type="ECO:0000256" key="1">
    <source>
        <dbReference type="ARBA" id="ARBA00022801"/>
    </source>
</evidence>
<feature type="domain" description="Helicase C-terminal" evidence="6">
    <location>
        <begin position="1162"/>
        <end position="1325"/>
    </location>
</feature>
<feature type="compositionally biased region" description="Low complexity" evidence="3">
    <location>
        <begin position="148"/>
        <end position="163"/>
    </location>
</feature>
<dbReference type="CDD" id="cd18793">
    <property type="entry name" value="SF2_C_SNF"/>
    <property type="match status" value="1"/>
</dbReference>
<dbReference type="InterPro" id="IPR001650">
    <property type="entry name" value="Helicase_C-like"/>
</dbReference>
<dbReference type="InterPro" id="IPR007527">
    <property type="entry name" value="Znf_SWIM"/>
</dbReference>
<dbReference type="PROSITE" id="PS50966">
    <property type="entry name" value="ZF_SWIM"/>
    <property type="match status" value="1"/>
</dbReference>
<evidence type="ECO:0000256" key="2">
    <source>
        <dbReference type="PROSITE-ProRule" id="PRU00325"/>
    </source>
</evidence>
<dbReference type="GO" id="GO:0016787">
    <property type="term" value="F:hydrolase activity"/>
    <property type="evidence" value="ECO:0007669"/>
    <property type="project" value="UniProtKB-KW"/>
</dbReference>
<name>A0A087DEJ0_9BIFI</name>
<dbReference type="Pfam" id="PF04434">
    <property type="entry name" value="SWIM"/>
    <property type="match status" value="1"/>
</dbReference>
<gene>
    <name evidence="7" type="ORF">BSCA_2318</name>
</gene>